<dbReference type="CDD" id="cd04301">
    <property type="entry name" value="NAT_SF"/>
    <property type="match status" value="1"/>
</dbReference>
<dbReference type="EMBL" id="KN831812">
    <property type="protein sequence ID" value="KIM35928.1"/>
    <property type="molecule type" value="Genomic_DNA"/>
</dbReference>
<feature type="domain" description="N-acetyltransferase" evidence="1">
    <location>
        <begin position="56"/>
        <end position="118"/>
    </location>
</feature>
<sequence>MTDLNFTLISGDKVTDAQLKTCATLFSQNYGVWSSLSSSPFMKPGTRVKINATRLKDQCLADPANSKLALCTLDGVLVGHAFATIWQYDQSKTVCWVTQLVVSSSHRERGIATTLLHLLPRPDVKCTAFGLASSHPAACAALSKAAHANLRKLDLGFIRAHARPIIDTSPVSYLKNAQLRGTLFKDGADGGAVCSVNTEFYERQDMAWPFGELPEGHEFLCIVPSK</sequence>
<organism evidence="2 3">
    <name type="scientific">Hebeloma cylindrosporum</name>
    <dbReference type="NCBI Taxonomy" id="76867"/>
    <lineage>
        <taxon>Eukaryota</taxon>
        <taxon>Fungi</taxon>
        <taxon>Dikarya</taxon>
        <taxon>Basidiomycota</taxon>
        <taxon>Agaricomycotina</taxon>
        <taxon>Agaricomycetes</taxon>
        <taxon>Agaricomycetidae</taxon>
        <taxon>Agaricales</taxon>
        <taxon>Agaricineae</taxon>
        <taxon>Hymenogastraceae</taxon>
        <taxon>Hebeloma</taxon>
    </lineage>
</organism>
<dbReference type="GO" id="GO:0016747">
    <property type="term" value="F:acyltransferase activity, transferring groups other than amino-acyl groups"/>
    <property type="evidence" value="ECO:0007669"/>
    <property type="project" value="InterPro"/>
</dbReference>
<dbReference type="InterPro" id="IPR000182">
    <property type="entry name" value="GNAT_dom"/>
</dbReference>
<dbReference type="OrthoDB" id="2019666at2759"/>
<dbReference type="HOGENOM" id="CLU_056576_0_0_1"/>
<proteinExistence type="predicted"/>
<protein>
    <recommendedName>
        <fullName evidence="1">N-acetyltransferase domain-containing protein</fullName>
    </recommendedName>
</protein>
<reference evidence="2 3" key="1">
    <citation type="submission" date="2014-04" db="EMBL/GenBank/DDBJ databases">
        <authorList>
            <consortium name="DOE Joint Genome Institute"/>
            <person name="Kuo A."/>
            <person name="Gay G."/>
            <person name="Dore J."/>
            <person name="Kohler A."/>
            <person name="Nagy L.G."/>
            <person name="Floudas D."/>
            <person name="Copeland A."/>
            <person name="Barry K.W."/>
            <person name="Cichocki N."/>
            <person name="Veneault-Fourrey C."/>
            <person name="LaButti K."/>
            <person name="Lindquist E.A."/>
            <person name="Lipzen A."/>
            <person name="Lundell T."/>
            <person name="Morin E."/>
            <person name="Murat C."/>
            <person name="Sun H."/>
            <person name="Tunlid A."/>
            <person name="Henrissat B."/>
            <person name="Grigoriev I.V."/>
            <person name="Hibbett D.S."/>
            <person name="Martin F."/>
            <person name="Nordberg H.P."/>
            <person name="Cantor M.N."/>
            <person name="Hua S.X."/>
        </authorList>
    </citation>
    <scope>NUCLEOTIDE SEQUENCE [LARGE SCALE GENOMIC DNA]</scope>
    <source>
        <strain evidence="3">h7</strain>
    </source>
</reference>
<keyword evidence="3" id="KW-1185">Reference proteome</keyword>
<evidence type="ECO:0000259" key="1">
    <source>
        <dbReference type="Pfam" id="PF00583"/>
    </source>
</evidence>
<dbReference type="Pfam" id="PF00583">
    <property type="entry name" value="Acetyltransf_1"/>
    <property type="match status" value="1"/>
</dbReference>
<evidence type="ECO:0000313" key="2">
    <source>
        <dbReference type="EMBL" id="KIM35928.1"/>
    </source>
</evidence>
<gene>
    <name evidence="2" type="ORF">M413DRAFT_449557</name>
</gene>
<reference evidence="3" key="2">
    <citation type="submission" date="2015-01" db="EMBL/GenBank/DDBJ databases">
        <title>Evolutionary Origins and Diversification of the Mycorrhizal Mutualists.</title>
        <authorList>
            <consortium name="DOE Joint Genome Institute"/>
            <consortium name="Mycorrhizal Genomics Consortium"/>
            <person name="Kohler A."/>
            <person name="Kuo A."/>
            <person name="Nagy L.G."/>
            <person name="Floudas D."/>
            <person name="Copeland A."/>
            <person name="Barry K.W."/>
            <person name="Cichocki N."/>
            <person name="Veneault-Fourrey C."/>
            <person name="LaButti K."/>
            <person name="Lindquist E.A."/>
            <person name="Lipzen A."/>
            <person name="Lundell T."/>
            <person name="Morin E."/>
            <person name="Murat C."/>
            <person name="Riley R."/>
            <person name="Ohm R."/>
            <person name="Sun H."/>
            <person name="Tunlid A."/>
            <person name="Henrissat B."/>
            <person name="Grigoriev I.V."/>
            <person name="Hibbett D.S."/>
            <person name="Martin F."/>
        </authorList>
    </citation>
    <scope>NUCLEOTIDE SEQUENCE [LARGE SCALE GENOMIC DNA]</scope>
    <source>
        <strain evidence="3">h7</strain>
    </source>
</reference>
<dbReference type="AlphaFoldDB" id="A0A0C2XDE3"/>
<evidence type="ECO:0000313" key="3">
    <source>
        <dbReference type="Proteomes" id="UP000053424"/>
    </source>
</evidence>
<accession>A0A0C2XDE3</accession>
<dbReference type="STRING" id="686832.A0A0C2XDE3"/>
<dbReference type="SUPFAM" id="SSF55729">
    <property type="entry name" value="Acyl-CoA N-acyltransferases (Nat)"/>
    <property type="match status" value="1"/>
</dbReference>
<dbReference type="InterPro" id="IPR016181">
    <property type="entry name" value="Acyl_CoA_acyltransferase"/>
</dbReference>
<name>A0A0C2XDE3_HEBCY</name>
<dbReference type="Proteomes" id="UP000053424">
    <property type="component" value="Unassembled WGS sequence"/>
</dbReference>
<dbReference type="Gene3D" id="3.40.630.30">
    <property type="match status" value="1"/>
</dbReference>